<comment type="similarity">
    <text evidence="10">Belongs to the G-protein coupled receptor 1 family.</text>
</comment>
<feature type="transmembrane region" description="Helical" evidence="11">
    <location>
        <begin position="136"/>
        <end position="155"/>
    </location>
</feature>
<dbReference type="InParanoid" id="A0A6P7WRW4"/>
<evidence type="ECO:0000256" key="7">
    <source>
        <dbReference type="ARBA" id="ARBA00023136"/>
    </source>
</evidence>
<dbReference type="PRINTS" id="PR00237">
    <property type="entry name" value="GPCRRHODOPSN"/>
</dbReference>
<evidence type="ECO:0000256" key="6">
    <source>
        <dbReference type="ARBA" id="ARBA00023040"/>
    </source>
</evidence>
<dbReference type="Gene3D" id="1.20.1070.10">
    <property type="entry name" value="Rhodopsin 7-helix transmembrane proteins"/>
    <property type="match status" value="1"/>
</dbReference>
<keyword evidence="7 11" id="KW-0472">Membrane</keyword>
<evidence type="ECO:0000259" key="12">
    <source>
        <dbReference type="PROSITE" id="PS50262"/>
    </source>
</evidence>
<dbReference type="KEGG" id="muo:115458201"/>
<accession>A0A6P7WRW4</accession>
<evidence type="ECO:0000256" key="11">
    <source>
        <dbReference type="RuleBase" id="RU363047"/>
    </source>
</evidence>
<evidence type="ECO:0000313" key="14">
    <source>
        <dbReference type="RefSeq" id="XP_030043921.1"/>
    </source>
</evidence>
<comment type="subcellular location">
    <subcellularLocation>
        <location evidence="1 11">Cell membrane</location>
        <topology evidence="1 11">Multi-pass membrane protein</topology>
    </subcellularLocation>
</comment>
<protein>
    <recommendedName>
        <fullName evidence="11">Olfactory receptor</fullName>
    </recommendedName>
</protein>
<keyword evidence="8 10" id="KW-0675">Receptor</keyword>
<organism evidence="13 14">
    <name type="scientific">Microcaecilia unicolor</name>
    <dbReference type="NCBI Taxonomy" id="1415580"/>
    <lineage>
        <taxon>Eukaryota</taxon>
        <taxon>Metazoa</taxon>
        <taxon>Chordata</taxon>
        <taxon>Craniata</taxon>
        <taxon>Vertebrata</taxon>
        <taxon>Euteleostomi</taxon>
        <taxon>Amphibia</taxon>
        <taxon>Gymnophiona</taxon>
        <taxon>Siphonopidae</taxon>
        <taxon>Microcaecilia</taxon>
    </lineage>
</organism>
<feature type="transmembrane region" description="Helical" evidence="11">
    <location>
        <begin position="64"/>
        <end position="85"/>
    </location>
</feature>
<sequence length="313" mass="35686">MMSTMKMENKTVTTGFTLLGFSEYSHQQVLISTMVLLAFFISVLGNLGFLILMFFDHHLHKPMYFFLSSLSFLDICNTTVTLSTLLENLFTGNTYISFSLCMTQVYFFMSFEAAEFVLLAAMAYDRYVAICHPLRYAFMMDTKICSSLITASWIAGALDALPIQVSISQFSFCSFHQINHFFCDPNVLMKLSCSDVYSLQLLILIEGMFVAVLPCILILVSYTCIIKSILKIRSTESRSKAFSTCSSHLIVVIIFYVTLTCMYMRPPSLYSPGLDKLFSLLYTVLIPMLNPIIYSLRNQEVKNALRKVMFRKQ</sequence>
<dbReference type="Proteomes" id="UP000515156">
    <property type="component" value="Chromosome 14"/>
</dbReference>
<evidence type="ECO:0000256" key="4">
    <source>
        <dbReference type="ARBA" id="ARBA00022725"/>
    </source>
</evidence>
<evidence type="ECO:0000256" key="3">
    <source>
        <dbReference type="ARBA" id="ARBA00022692"/>
    </source>
</evidence>
<evidence type="ECO:0000256" key="10">
    <source>
        <dbReference type="RuleBase" id="RU000688"/>
    </source>
</evidence>
<feature type="transmembrane region" description="Helical" evidence="11">
    <location>
        <begin position="277"/>
        <end position="296"/>
    </location>
</feature>
<feature type="transmembrane region" description="Helical" evidence="11">
    <location>
        <begin position="197"/>
        <end position="220"/>
    </location>
</feature>
<dbReference type="OrthoDB" id="9975554at2759"/>
<proteinExistence type="inferred from homology"/>
<keyword evidence="3 10" id="KW-0812">Transmembrane</keyword>
<keyword evidence="9 10" id="KW-0807">Transducer</keyword>
<name>A0A6P7WRW4_9AMPH</name>
<dbReference type="CDD" id="cd13954">
    <property type="entry name" value="7tmA_OR"/>
    <property type="match status" value="1"/>
</dbReference>
<dbReference type="RefSeq" id="XP_030043921.1">
    <property type="nucleotide sequence ID" value="XM_030188061.1"/>
</dbReference>
<dbReference type="PROSITE" id="PS50262">
    <property type="entry name" value="G_PROTEIN_RECEP_F1_2"/>
    <property type="match status" value="1"/>
</dbReference>
<keyword evidence="5 11" id="KW-1133">Transmembrane helix</keyword>
<dbReference type="PROSITE" id="PS00237">
    <property type="entry name" value="G_PROTEIN_RECEP_F1_1"/>
    <property type="match status" value="1"/>
</dbReference>
<keyword evidence="13" id="KW-1185">Reference proteome</keyword>
<feature type="transmembrane region" description="Helical" evidence="11">
    <location>
        <begin position="35"/>
        <end position="55"/>
    </location>
</feature>
<dbReference type="AlphaFoldDB" id="A0A6P7WRW4"/>
<dbReference type="GO" id="GO:0005886">
    <property type="term" value="C:plasma membrane"/>
    <property type="evidence" value="ECO:0007669"/>
    <property type="project" value="UniProtKB-SubCell"/>
</dbReference>
<dbReference type="GeneID" id="115458201"/>
<dbReference type="InterPro" id="IPR000276">
    <property type="entry name" value="GPCR_Rhodpsn"/>
</dbReference>
<feature type="transmembrane region" description="Helical" evidence="11">
    <location>
        <begin position="241"/>
        <end position="265"/>
    </location>
</feature>
<reference evidence="14" key="1">
    <citation type="submission" date="2025-08" db="UniProtKB">
        <authorList>
            <consortium name="RefSeq"/>
        </authorList>
    </citation>
    <scope>IDENTIFICATION</scope>
</reference>
<dbReference type="PRINTS" id="PR00245">
    <property type="entry name" value="OLFACTORYR"/>
</dbReference>
<dbReference type="PANTHER" id="PTHR26452">
    <property type="entry name" value="OLFACTORY RECEPTOR"/>
    <property type="match status" value="1"/>
</dbReference>
<evidence type="ECO:0000256" key="5">
    <source>
        <dbReference type="ARBA" id="ARBA00022989"/>
    </source>
</evidence>
<dbReference type="GO" id="GO:0004930">
    <property type="term" value="F:G protein-coupled receptor activity"/>
    <property type="evidence" value="ECO:0007669"/>
    <property type="project" value="UniProtKB-KW"/>
</dbReference>
<dbReference type="SUPFAM" id="SSF81321">
    <property type="entry name" value="Family A G protein-coupled receptor-like"/>
    <property type="match status" value="1"/>
</dbReference>
<keyword evidence="4 11" id="KW-0552">Olfaction</keyword>
<dbReference type="Pfam" id="PF13853">
    <property type="entry name" value="7tm_4"/>
    <property type="match status" value="1"/>
</dbReference>
<dbReference type="GO" id="GO:0004984">
    <property type="term" value="F:olfactory receptor activity"/>
    <property type="evidence" value="ECO:0007669"/>
    <property type="project" value="InterPro"/>
</dbReference>
<dbReference type="InterPro" id="IPR017452">
    <property type="entry name" value="GPCR_Rhodpsn_7TM"/>
</dbReference>
<dbReference type="InterPro" id="IPR050516">
    <property type="entry name" value="Olfactory_GPCR"/>
</dbReference>
<dbReference type="InterPro" id="IPR000725">
    <property type="entry name" value="Olfact_rcpt"/>
</dbReference>
<evidence type="ECO:0000313" key="13">
    <source>
        <dbReference type="Proteomes" id="UP000515156"/>
    </source>
</evidence>
<feature type="domain" description="G-protein coupled receptors family 1 profile" evidence="12">
    <location>
        <begin position="45"/>
        <end position="294"/>
    </location>
</feature>
<feature type="transmembrane region" description="Helical" evidence="11">
    <location>
        <begin position="105"/>
        <end position="124"/>
    </location>
</feature>
<keyword evidence="2 11" id="KW-1003">Cell membrane</keyword>
<gene>
    <name evidence="14" type="primary">LOC115458201</name>
</gene>
<evidence type="ECO:0000256" key="2">
    <source>
        <dbReference type="ARBA" id="ARBA00022475"/>
    </source>
</evidence>
<evidence type="ECO:0000256" key="8">
    <source>
        <dbReference type="ARBA" id="ARBA00023170"/>
    </source>
</evidence>
<evidence type="ECO:0000256" key="9">
    <source>
        <dbReference type="ARBA" id="ARBA00023224"/>
    </source>
</evidence>
<keyword evidence="6 10" id="KW-0297">G-protein coupled receptor</keyword>
<dbReference type="FunFam" id="1.20.1070.10:FF:000015">
    <property type="entry name" value="Olfactory receptor"/>
    <property type="match status" value="1"/>
</dbReference>
<evidence type="ECO:0000256" key="1">
    <source>
        <dbReference type="ARBA" id="ARBA00004651"/>
    </source>
</evidence>
<keyword evidence="11" id="KW-0716">Sensory transduction</keyword>